<evidence type="ECO:0000259" key="6">
    <source>
        <dbReference type="Pfam" id="PF01094"/>
    </source>
</evidence>
<evidence type="ECO:0000256" key="2">
    <source>
        <dbReference type="ARBA" id="ARBA00022692"/>
    </source>
</evidence>
<dbReference type="Pfam" id="PF01094">
    <property type="entry name" value="ANF_receptor"/>
    <property type="match status" value="1"/>
</dbReference>
<accession>A0AAV4HH91</accession>
<name>A0AAV4HH91_9GAST</name>
<feature type="chain" id="PRO_5043517490" evidence="5">
    <location>
        <begin position="28"/>
        <end position="167"/>
    </location>
</feature>
<keyword evidence="2" id="KW-0812">Transmembrane</keyword>
<feature type="signal peptide" evidence="5">
    <location>
        <begin position="1"/>
        <end position="27"/>
    </location>
</feature>
<dbReference type="GO" id="GO:0016020">
    <property type="term" value="C:membrane"/>
    <property type="evidence" value="ECO:0007669"/>
    <property type="project" value="UniProtKB-SubCell"/>
</dbReference>
<keyword evidence="3" id="KW-1133">Transmembrane helix</keyword>
<feature type="domain" description="Receptor ligand binding region" evidence="6">
    <location>
        <begin position="78"/>
        <end position="155"/>
    </location>
</feature>
<gene>
    <name evidence="7" type="ORF">ElyMa_004472400</name>
</gene>
<keyword evidence="4" id="KW-0472">Membrane</keyword>
<comment type="subcellular location">
    <subcellularLocation>
        <location evidence="1">Membrane</location>
    </subcellularLocation>
</comment>
<evidence type="ECO:0000256" key="5">
    <source>
        <dbReference type="SAM" id="SignalP"/>
    </source>
</evidence>
<reference evidence="7 8" key="1">
    <citation type="journal article" date="2021" name="Elife">
        <title>Chloroplast acquisition without the gene transfer in kleptoplastic sea slugs, Plakobranchus ocellatus.</title>
        <authorList>
            <person name="Maeda T."/>
            <person name="Takahashi S."/>
            <person name="Yoshida T."/>
            <person name="Shimamura S."/>
            <person name="Takaki Y."/>
            <person name="Nagai Y."/>
            <person name="Toyoda A."/>
            <person name="Suzuki Y."/>
            <person name="Arimoto A."/>
            <person name="Ishii H."/>
            <person name="Satoh N."/>
            <person name="Nishiyama T."/>
            <person name="Hasebe M."/>
            <person name="Maruyama T."/>
            <person name="Minagawa J."/>
            <person name="Obokata J."/>
            <person name="Shigenobu S."/>
        </authorList>
    </citation>
    <scope>NUCLEOTIDE SEQUENCE [LARGE SCALE GENOMIC DNA]</scope>
</reference>
<evidence type="ECO:0000256" key="3">
    <source>
        <dbReference type="ARBA" id="ARBA00022989"/>
    </source>
</evidence>
<proteinExistence type="predicted"/>
<dbReference type="InterPro" id="IPR028082">
    <property type="entry name" value="Peripla_BP_I"/>
</dbReference>
<organism evidence="7 8">
    <name type="scientific">Elysia marginata</name>
    <dbReference type="NCBI Taxonomy" id="1093978"/>
    <lineage>
        <taxon>Eukaryota</taxon>
        <taxon>Metazoa</taxon>
        <taxon>Spiralia</taxon>
        <taxon>Lophotrochozoa</taxon>
        <taxon>Mollusca</taxon>
        <taxon>Gastropoda</taxon>
        <taxon>Heterobranchia</taxon>
        <taxon>Euthyneura</taxon>
        <taxon>Panpulmonata</taxon>
        <taxon>Sacoglossa</taxon>
        <taxon>Placobranchoidea</taxon>
        <taxon>Plakobranchidae</taxon>
        <taxon>Elysia</taxon>
    </lineage>
</organism>
<evidence type="ECO:0000256" key="1">
    <source>
        <dbReference type="ARBA" id="ARBA00004370"/>
    </source>
</evidence>
<dbReference type="InterPro" id="IPR001828">
    <property type="entry name" value="ANF_lig-bd_rcpt"/>
</dbReference>
<evidence type="ECO:0000313" key="8">
    <source>
        <dbReference type="Proteomes" id="UP000762676"/>
    </source>
</evidence>
<evidence type="ECO:0000256" key="4">
    <source>
        <dbReference type="ARBA" id="ARBA00023136"/>
    </source>
</evidence>
<dbReference type="AlphaFoldDB" id="A0AAV4HH91"/>
<keyword evidence="8" id="KW-1185">Reference proteome</keyword>
<evidence type="ECO:0000313" key="7">
    <source>
        <dbReference type="EMBL" id="GFR97226.1"/>
    </source>
</evidence>
<dbReference type="SUPFAM" id="SSF53822">
    <property type="entry name" value="Periplasmic binding protein-like I"/>
    <property type="match status" value="1"/>
</dbReference>
<sequence>MATTRKWLPTLVLAAVMCCSSVGFAESATDTCNAFMYPGSDDVNIKIAAIYGVHVSNGTACSDRPAASTVQIALAMHWAATLLNGDNSTESFIPGVKIGIIGTTMSQTATLVTTIARSSNIPVVGIAATLAELSNKTMYPGFTRATPNDHLQAEVRMEKENRSLMVQ</sequence>
<keyword evidence="7" id="KW-0675">Receptor</keyword>
<keyword evidence="5" id="KW-0732">Signal</keyword>
<dbReference type="Gene3D" id="3.40.50.2300">
    <property type="match status" value="1"/>
</dbReference>
<comment type="caution">
    <text evidence="7">The sequence shown here is derived from an EMBL/GenBank/DDBJ whole genome shotgun (WGS) entry which is preliminary data.</text>
</comment>
<dbReference type="EMBL" id="BMAT01009030">
    <property type="protein sequence ID" value="GFR97226.1"/>
    <property type="molecule type" value="Genomic_DNA"/>
</dbReference>
<protein>
    <submittedName>
        <fullName evidence="7">Glutamate receptor, metabotropic</fullName>
    </submittedName>
</protein>
<dbReference type="Proteomes" id="UP000762676">
    <property type="component" value="Unassembled WGS sequence"/>
</dbReference>